<dbReference type="Gene3D" id="1.10.510.10">
    <property type="entry name" value="Transferase(Phosphotransferase) domain 1"/>
    <property type="match status" value="1"/>
</dbReference>
<evidence type="ECO:0000256" key="1">
    <source>
        <dbReference type="ARBA" id="ARBA00006529"/>
    </source>
</evidence>
<evidence type="ECO:0000256" key="5">
    <source>
        <dbReference type="ARBA" id="ARBA00022777"/>
    </source>
</evidence>
<dbReference type="EMBL" id="MU006785">
    <property type="protein sequence ID" value="KAF2640127.1"/>
    <property type="molecule type" value="Genomic_DNA"/>
</dbReference>
<evidence type="ECO:0000256" key="6">
    <source>
        <dbReference type="ARBA" id="ARBA00022840"/>
    </source>
</evidence>
<dbReference type="GO" id="GO:0004674">
    <property type="term" value="F:protein serine/threonine kinase activity"/>
    <property type="evidence" value="ECO:0007669"/>
    <property type="project" value="UniProtKB-KW"/>
</dbReference>
<dbReference type="AlphaFoldDB" id="A0A6A6RYF6"/>
<dbReference type="SUPFAM" id="SSF56112">
    <property type="entry name" value="Protein kinase-like (PK-like)"/>
    <property type="match status" value="1"/>
</dbReference>
<evidence type="ECO:0000256" key="4">
    <source>
        <dbReference type="ARBA" id="ARBA00022741"/>
    </source>
</evidence>
<reference evidence="8" key="1">
    <citation type="journal article" date="2020" name="Stud. Mycol.">
        <title>101 Dothideomycetes genomes: a test case for predicting lifestyles and emergence of pathogens.</title>
        <authorList>
            <person name="Haridas S."/>
            <person name="Albert R."/>
            <person name="Binder M."/>
            <person name="Bloem J."/>
            <person name="Labutti K."/>
            <person name="Salamov A."/>
            <person name="Andreopoulos B."/>
            <person name="Baker S."/>
            <person name="Barry K."/>
            <person name="Bills G."/>
            <person name="Bluhm B."/>
            <person name="Cannon C."/>
            <person name="Castanera R."/>
            <person name="Culley D."/>
            <person name="Daum C."/>
            <person name="Ezra D."/>
            <person name="Gonzalez J."/>
            <person name="Henrissat B."/>
            <person name="Kuo A."/>
            <person name="Liang C."/>
            <person name="Lipzen A."/>
            <person name="Lutzoni F."/>
            <person name="Magnuson J."/>
            <person name="Mondo S."/>
            <person name="Nolan M."/>
            <person name="Ohm R."/>
            <person name="Pangilinan J."/>
            <person name="Park H.-J."/>
            <person name="Ramirez L."/>
            <person name="Alfaro M."/>
            <person name="Sun H."/>
            <person name="Tritt A."/>
            <person name="Yoshinaga Y."/>
            <person name="Zwiers L.-H."/>
            <person name="Turgeon B."/>
            <person name="Goodwin S."/>
            <person name="Spatafora J."/>
            <person name="Crous P."/>
            <person name="Grigoriev I."/>
        </authorList>
    </citation>
    <scope>NUCLEOTIDE SEQUENCE</scope>
    <source>
        <strain evidence="8">CBS 473.64</strain>
    </source>
</reference>
<dbReference type="PROSITE" id="PS00108">
    <property type="entry name" value="PROTEIN_KINASE_ST"/>
    <property type="match status" value="1"/>
</dbReference>
<keyword evidence="3" id="KW-0808">Transferase</keyword>
<comment type="similarity">
    <text evidence="1">Belongs to the protein kinase superfamily. STE Ser/Thr protein kinase family. MAP kinase kinase kinase subfamily.</text>
</comment>
<protein>
    <submittedName>
        <fullName evidence="8">Kinase-like protein</fullName>
    </submittedName>
</protein>
<keyword evidence="4" id="KW-0547">Nucleotide-binding</keyword>
<dbReference type="InterPro" id="IPR011009">
    <property type="entry name" value="Kinase-like_dom_sf"/>
</dbReference>
<dbReference type="InterPro" id="IPR000719">
    <property type="entry name" value="Prot_kinase_dom"/>
</dbReference>
<name>A0A6A6RYF6_9PLEO</name>
<feature type="domain" description="Protein kinase" evidence="7">
    <location>
        <begin position="1"/>
        <end position="137"/>
    </location>
</feature>
<dbReference type="OrthoDB" id="4062651at2759"/>
<keyword evidence="2" id="KW-0723">Serine/threonine-protein kinase</keyword>
<keyword evidence="6" id="KW-0067">ATP-binding</keyword>
<keyword evidence="5 8" id="KW-0418">Kinase</keyword>
<keyword evidence="9" id="KW-1185">Reference proteome</keyword>
<dbReference type="GO" id="GO:0005524">
    <property type="term" value="F:ATP binding"/>
    <property type="evidence" value="ECO:0007669"/>
    <property type="project" value="UniProtKB-KW"/>
</dbReference>
<dbReference type="PANTHER" id="PTHR11584:SF369">
    <property type="entry name" value="MITOGEN-ACTIVATED PROTEIN KINASE KINASE KINASE 19-RELATED"/>
    <property type="match status" value="1"/>
</dbReference>
<gene>
    <name evidence="8" type="ORF">P280DRAFT_27851</name>
</gene>
<dbReference type="PROSITE" id="PS50011">
    <property type="entry name" value="PROTEIN_KINASE_DOM"/>
    <property type="match status" value="1"/>
</dbReference>
<accession>A0A6A6RYF6</accession>
<evidence type="ECO:0000313" key="9">
    <source>
        <dbReference type="Proteomes" id="UP000799753"/>
    </source>
</evidence>
<dbReference type="Proteomes" id="UP000799753">
    <property type="component" value="Unassembled WGS sequence"/>
</dbReference>
<evidence type="ECO:0000256" key="3">
    <source>
        <dbReference type="ARBA" id="ARBA00022679"/>
    </source>
</evidence>
<dbReference type="InterPro" id="IPR008271">
    <property type="entry name" value="Ser/Thr_kinase_AS"/>
</dbReference>
<sequence>MWPAAEQNLKSYLSQSQSTDVARNARQQYLRTSFGWLIKALAYLHQNRIIHKDIKPQNVLVKKENVYFTDFGTSRILGDMSWSFSTGSADKFTPRYCAPGIADREPRGMPSDIWSMGCVFLEMATVLFGRSLEDLEA</sequence>
<proteinExistence type="inferred from homology"/>
<dbReference type="PANTHER" id="PTHR11584">
    <property type="entry name" value="SERINE/THREONINE PROTEIN KINASE"/>
    <property type="match status" value="1"/>
</dbReference>
<dbReference type="Pfam" id="PF00069">
    <property type="entry name" value="Pkinase"/>
    <property type="match status" value="1"/>
</dbReference>
<evidence type="ECO:0000256" key="2">
    <source>
        <dbReference type="ARBA" id="ARBA00022527"/>
    </source>
</evidence>
<evidence type="ECO:0000313" key="8">
    <source>
        <dbReference type="EMBL" id="KAF2640127.1"/>
    </source>
</evidence>
<organism evidence="8 9">
    <name type="scientific">Massarina eburnea CBS 473.64</name>
    <dbReference type="NCBI Taxonomy" id="1395130"/>
    <lineage>
        <taxon>Eukaryota</taxon>
        <taxon>Fungi</taxon>
        <taxon>Dikarya</taxon>
        <taxon>Ascomycota</taxon>
        <taxon>Pezizomycotina</taxon>
        <taxon>Dothideomycetes</taxon>
        <taxon>Pleosporomycetidae</taxon>
        <taxon>Pleosporales</taxon>
        <taxon>Massarineae</taxon>
        <taxon>Massarinaceae</taxon>
        <taxon>Massarina</taxon>
    </lineage>
</organism>
<evidence type="ECO:0000259" key="7">
    <source>
        <dbReference type="PROSITE" id="PS50011"/>
    </source>
</evidence>